<name>A0ABY9TCX1_BREBE</name>
<protein>
    <submittedName>
        <fullName evidence="1">Uncharacterized protein</fullName>
    </submittedName>
</protein>
<accession>A0ABY9TCX1</accession>
<proteinExistence type="predicted"/>
<geneLocation type="plasmid" evidence="1 2">
    <name>pBbsI</name>
</geneLocation>
<dbReference type="EMBL" id="CP134052">
    <property type="protein sequence ID" value="WNC17941.1"/>
    <property type="molecule type" value="Genomic_DNA"/>
</dbReference>
<keyword evidence="2" id="KW-1185">Reference proteome</keyword>
<dbReference type="Proteomes" id="UP001256827">
    <property type="component" value="Plasmid pBbsI"/>
</dbReference>
<organism evidence="1 2">
    <name type="scientific">Brevibacillus brevis</name>
    <name type="common">Bacillus brevis</name>
    <dbReference type="NCBI Taxonomy" id="1393"/>
    <lineage>
        <taxon>Bacteria</taxon>
        <taxon>Bacillati</taxon>
        <taxon>Bacillota</taxon>
        <taxon>Bacilli</taxon>
        <taxon>Bacillales</taxon>
        <taxon>Paenibacillaceae</taxon>
        <taxon>Brevibacillus</taxon>
    </lineage>
</organism>
<evidence type="ECO:0000313" key="1">
    <source>
        <dbReference type="EMBL" id="WNC17941.1"/>
    </source>
</evidence>
<evidence type="ECO:0000313" key="2">
    <source>
        <dbReference type="Proteomes" id="UP001256827"/>
    </source>
</evidence>
<sequence length="137" mass="15968">MSYMVDFTRDFQNDDVKASYTVSIRITFMDMDFYRWMLQQSMEKELFVGYRAKGFIGSLMTGSKINVFVKPNFNAVTSQLGYEDTKQFKILPSLFNDEEVFTFQSKKQAIDFFRKMPEVLGKCLSNMEKQFKAASAS</sequence>
<keyword evidence="1" id="KW-0614">Plasmid</keyword>
<dbReference type="RefSeq" id="WP_310774735.1">
    <property type="nucleotide sequence ID" value="NZ_CP134052.1"/>
</dbReference>
<gene>
    <name evidence="1" type="ORF">RGB73_30260</name>
</gene>
<reference evidence="1 2" key="1">
    <citation type="submission" date="2023-09" db="EMBL/GenBank/DDBJ databases">
        <title>Complete Genome and Methylome dissection of Bacillus brevis NEB573 original source of BbsI restriction endonuclease.</title>
        <authorList>
            <person name="Fomenkov A."/>
            <person name="Roberts R.D."/>
        </authorList>
    </citation>
    <scope>NUCLEOTIDE SEQUENCE [LARGE SCALE GENOMIC DNA]</scope>
    <source>
        <strain evidence="1 2">NEB573</strain>
        <plasmid evidence="1 2">pBbsI</plasmid>
    </source>
</reference>